<dbReference type="EMBL" id="CM000914">
    <property type="protein sequence ID" value="EFG03842.2"/>
    <property type="molecule type" value="Genomic_DNA"/>
</dbReference>
<dbReference type="Proteomes" id="UP000002357">
    <property type="component" value="Plasmid pSCL4"/>
</dbReference>
<sequence>MTVLDPVATVRQLPPLRICSSTVTLAFVLPLSLSSHHPCAEMVGGGVLE</sequence>
<protein>
    <submittedName>
        <fullName evidence="1">Uncharacterized protein</fullName>
    </submittedName>
</protein>
<keyword evidence="1" id="KW-0614">Plasmid</keyword>
<keyword evidence="2" id="KW-1185">Reference proteome</keyword>
<dbReference type="AlphaFoldDB" id="D5SIU9"/>
<evidence type="ECO:0000313" key="1">
    <source>
        <dbReference type="EMBL" id="EFG03842.2"/>
    </source>
</evidence>
<accession>D5SIU9</accession>
<gene>
    <name evidence="1" type="ORF">SCLAV_p0351</name>
</gene>
<organism evidence="1 2">
    <name type="scientific">Streptomyces clavuligerus</name>
    <dbReference type="NCBI Taxonomy" id="1901"/>
    <lineage>
        <taxon>Bacteria</taxon>
        <taxon>Bacillati</taxon>
        <taxon>Actinomycetota</taxon>
        <taxon>Actinomycetes</taxon>
        <taxon>Kitasatosporales</taxon>
        <taxon>Streptomycetaceae</taxon>
        <taxon>Streptomyces</taxon>
    </lineage>
</organism>
<geneLocation type="plasmid" evidence="1 2">
    <name>pSCL4</name>
</geneLocation>
<name>D5SIU9_STRCL</name>
<reference evidence="1 2" key="1">
    <citation type="journal article" date="2010" name="Genome Biol. Evol.">
        <title>The sequence of a 1.8-mb bacterial linear plasmid reveals a rich evolutionary reservoir of secondary metabolic pathways.</title>
        <authorList>
            <person name="Medema M.H."/>
            <person name="Trefzer A."/>
            <person name="Kovalchuk A."/>
            <person name="van den Berg M."/>
            <person name="Mueller U."/>
            <person name="Heijne W."/>
            <person name="Wu L."/>
            <person name="Alam M.T."/>
            <person name="Ronning C.M."/>
            <person name="Nierman W.C."/>
            <person name="Bovenberg R.A.L."/>
            <person name="Breitling R."/>
            <person name="Takano E."/>
        </authorList>
    </citation>
    <scope>NUCLEOTIDE SEQUENCE [LARGE SCALE GENOMIC DNA]</scope>
    <source>
        <strain evidence="2">ATCC 27064 / DSM 738 / JCM 4710 / NBRC 13307 / NCIMB 12785 / NRRL 3585 / VKM Ac-602</strain>
        <plasmid evidence="1">pSCL4</plasmid>
    </source>
</reference>
<evidence type="ECO:0000313" key="2">
    <source>
        <dbReference type="Proteomes" id="UP000002357"/>
    </source>
</evidence>
<proteinExistence type="predicted"/>